<name>A0A109UZU0_9SACH</name>
<dbReference type="Proteomes" id="UP000243052">
    <property type="component" value="Chromosome iv"/>
</dbReference>
<evidence type="ECO:0000313" key="4">
    <source>
        <dbReference type="Proteomes" id="UP000243052"/>
    </source>
</evidence>
<dbReference type="AlphaFoldDB" id="A0A109UZU0"/>
<protein>
    <submittedName>
        <fullName evidence="3">HDR096Wp</fullName>
    </submittedName>
</protein>
<keyword evidence="4" id="KW-1185">Reference proteome</keyword>
<feature type="coiled-coil region" evidence="1">
    <location>
        <begin position="133"/>
        <end position="167"/>
    </location>
</feature>
<evidence type="ECO:0000313" key="3">
    <source>
        <dbReference type="EMBL" id="AMD20838.1"/>
    </source>
</evidence>
<dbReference type="GeneID" id="28724103"/>
<keyword evidence="2" id="KW-0812">Transmembrane</keyword>
<evidence type="ECO:0000256" key="2">
    <source>
        <dbReference type="SAM" id="Phobius"/>
    </source>
</evidence>
<accession>A0A109UZU0</accession>
<dbReference type="EMBL" id="CP014244">
    <property type="protein sequence ID" value="AMD20838.1"/>
    <property type="molecule type" value="Genomic_DNA"/>
</dbReference>
<gene>
    <name evidence="3" type="ORF">AW171_hschr42756</name>
</gene>
<reference evidence="3 4" key="1">
    <citation type="submission" date="2016-01" db="EMBL/GenBank/DDBJ databases">
        <title>Genome sequence of the yeast Holleya sinecauda.</title>
        <authorList>
            <person name="Dietrich F.S."/>
        </authorList>
    </citation>
    <scope>NUCLEOTIDE SEQUENCE [LARGE SCALE GENOMIC DNA]</scope>
    <source>
        <strain evidence="3 4">ATCC 58844</strain>
    </source>
</reference>
<organism evidence="3 4">
    <name type="scientific">Eremothecium sinecaudum</name>
    <dbReference type="NCBI Taxonomy" id="45286"/>
    <lineage>
        <taxon>Eukaryota</taxon>
        <taxon>Fungi</taxon>
        <taxon>Dikarya</taxon>
        <taxon>Ascomycota</taxon>
        <taxon>Saccharomycotina</taxon>
        <taxon>Saccharomycetes</taxon>
        <taxon>Saccharomycetales</taxon>
        <taxon>Saccharomycetaceae</taxon>
        <taxon>Eremothecium</taxon>
    </lineage>
</organism>
<dbReference type="RefSeq" id="XP_017987834.1">
    <property type="nucleotide sequence ID" value="XM_018132345.1"/>
</dbReference>
<keyword evidence="2" id="KW-0472">Membrane</keyword>
<proteinExistence type="predicted"/>
<sequence length="190" mass="22643">MYIYNLKKSQPRLINRTPRFAQTLNKEKETSNMFRRGASRVIQRAGYAKKPKVVKLRDLSDPGAIDKMDPRILRHLINMRTDQLNTQKEIKMINELRDDAKRQQPLSKTRKRLWLLALGGALAYLVNNVMTWKAEYDEKEESLQKQMLELETELTSLLADEKEVKLEPIDEQEVPSPVVEKRWYQRWFWR</sequence>
<evidence type="ECO:0000256" key="1">
    <source>
        <dbReference type="SAM" id="Coils"/>
    </source>
</evidence>
<keyword evidence="2" id="KW-1133">Transmembrane helix</keyword>
<feature type="transmembrane region" description="Helical" evidence="2">
    <location>
        <begin position="113"/>
        <end position="132"/>
    </location>
</feature>
<keyword evidence="1" id="KW-0175">Coiled coil</keyword>